<dbReference type="SUPFAM" id="SSF161098">
    <property type="entry name" value="MetI-like"/>
    <property type="match status" value="1"/>
</dbReference>
<evidence type="ECO:0000256" key="4">
    <source>
        <dbReference type="ARBA" id="ARBA00022519"/>
    </source>
</evidence>
<evidence type="ECO:0000256" key="1">
    <source>
        <dbReference type="ARBA" id="ARBA00004429"/>
    </source>
</evidence>
<keyword evidence="5 8" id="KW-0812">Transmembrane</keyword>
<organism evidence="10 11">
    <name type="scientific">Mesobacillus campisalis</name>
    <dbReference type="NCBI Taxonomy" id="1408103"/>
    <lineage>
        <taxon>Bacteria</taxon>
        <taxon>Bacillati</taxon>
        <taxon>Bacillota</taxon>
        <taxon>Bacilli</taxon>
        <taxon>Bacillales</taxon>
        <taxon>Bacillaceae</taxon>
        <taxon>Mesobacillus</taxon>
    </lineage>
</organism>
<evidence type="ECO:0000256" key="6">
    <source>
        <dbReference type="ARBA" id="ARBA00022989"/>
    </source>
</evidence>
<dbReference type="RefSeq" id="WP_046521957.1">
    <property type="nucleotide sequence ID" value="NZ_LAYY01000001.1"/>
</dbReference>
<comment type="similarity">
    <text evidence="8">Belongs to the binding-protein-dependent transport system permease family.</text>
</comment>
<gene>
    <name evidence="10" type="ORF">WQ57_01745</name>
</gene>
<comment type="caution">
    <text evidence="10">The sequence shown here is derived from an EMBL/GenBank/DDBJ whole genome shotgun (WGS) entry which is preliminary data.</text>
</comment>
<dbReference type="EMBL" id="LAYY01000001">
    <property type="protein sequence ID" value="KKK40016.1"/>
    <property type="molecule type" value="Genomic_DNA"/>
</dbReference>
<evidence type="ECO:0000256" key="5">
    <source>
        <dbReference type="ARBA" id="ARBA00022692"/>
    </source>
</evidence>
<evidence type="ECO:0000259" key="9">
    <source>
        <dbReference type="PROSITE" id="PS50928"/>
    </source>
</evidence>
<dbReference type="GO" id="GO:0005886">
    <property type="term" value="C:plasma membrane"/>
    <property type="evidence" value="ECO:0007669"/>
    <property type="project" value="UniProtKB-SubCell"/>
</dbReference>
<dbReference type="InterPro" id="IPR000515">
    <property type="entry name" value="MetI-like"/>
</dbReference>
<evidence type="ECO:0000256" key="7">
    <source>
        <dbReference type="ARBA" id="ARBA00023136"/>
    </source>
</evidence>
<keyword evidence="11" id="KW-1185">Reference proteome</keyword>
<feature type="transmembrane region" description="Helical" evidence="8">
    <location>
        <begin position="228"/>
        <end position="249"/>
    </location>
</feature>
<comment type="subcellular location">
    <subcellularLocation>
        <location evidence="1">Cell inner membrane</location>
        <topology evidence="1">Multi-pass membrane protein</topology>
    </subcellularLocation>
    <subcellularLocation>
        <location evidence="8">Cell membrane</location>
        <topology evidence="8">Multi-pass membrane protein</topology>
    </subcellularLocation>
</comment>
<feature type="transmembrane region" description="Helical" evidence="8">
    <location>
        <begin position="7"/>
        <end position="31"/>
    </location>
</feature>
<keyword evidence="4" id="KW-0997">Cell inner membrane</keyword>
<evidence type="ECO:0000256" key="8">
    <source>
        <dbReference type="RuleBase" id="RU363032"/>
    </source>
</evidence>
<feature type="transmembrane region" description="Helical" evidence="8">
    <location>
        <begin position="185"/>
        <end position="208"/>
    </location>
</feature>
<sequence length="280" mass="31283">MKRPFYHYVTIGIVVLYLIIPLLGTFLYSFATEWNHTVLPEGLSFEWYQRLFSDSRFIDAFIRSLLISLGTTAIAVLIIVPTVCAVILYAPKLEKYIQAITVMTYAIPGIILAVGLIRSYSDFQLSKILIVMGAYFVCVIPYMYQGTRNSLRNINGAALMEAAEVLGASRWGAFRHVIVPNIIPGILVSALLSFSILFGEFVLINMIVGTRFETVQLYLFAQTSKSGHMASAIVVCYFVLMALITALIIKATSSRKTKKRAAPKKTWFKLTLPKKEAVKS</sequence>
<dbReference type="Proteomes" id="UP000034166">
    <property type="component" value="Unassembled WGS sequence"/>
</dbReference>
<dbReference type="InterPro" id="IPR035906">
    <property type="entry name" value="MetI-like_sf"/>
</dbReference>
<dbReference type="OrthoDB" id="9782004at2"/>
<keyword evidence="6 8" id="KW-1133">Transmembrane helix</keyword>
<keyword evidence="2 8" id="KW-0813">Transport</keyword>
<evidence type="ECO:0000313" key="10">
    <source>
        <dbReference type="EMBL" id="KKK40016.1"/>
    </source>
</evidence>
<name>A0A0M2T215_9BACI</name>
<dbReference type="PANTHER" id="PTHR43357:SF4">
    <property type="entry name" value="INNER MEMBRANE ABC TRANSPORTER PERMEASE PROTEIN YDCV"/>
    <property type="match status" value="1"/>
</dbReference>
<dbReference type="GO" id="GO:0055085">
    <property type="term" value="P:transmembrane transport"/>
    <property type="evidence" value="ECO:0007669"/>
    <property type="project" value="InterPro"/>
</dbReference>
<feature type="transmembrane region" description="Helical" evidence="8">
    <location>
        <begin position="96"/>
        <end position="117"/>
    </location>
</feature>
<feature type="transmembrane region" description="Helical" evidence="8">
    <location>
        <begin position="123"/>
        <end position="144"/>
    </location>
</feature>
<evidence type="ECO:0000256" key="3">
    <source>
        <dbReference type="ARBA" id="ARBA00022475"/>
    </source>
</evidence>
<dbReference type="AlphaFoldDB" id="A0A0M2T215"/>
<reference evidence="10 11" key="1">
    <citation type="submission" date="2015-04" db="EMBL/GenBank/DDBJ databases">
        <title>Taxonomic description and genome sequence of Bacillus campisalis sp. nov., a novel member of the genus Bacillus isolated from solar saltern.</title>
        <authorList>
            <person name="Mathan Kumar R."/>
            <person name="Kaur G."/>
            <person name="Kumar A."/>
            <person name="Singh N.K."/>
            <person name="Kaur N."/>
            <person name="Kumar N."/>
            <person name="Mayilraj S."/>
        </authorList>
    </citation>
    <scope>NUCLEOTIDE SEQUENCE [LARGE SCALE GENOMIC DNA]</scope>
    <source>
        <strain evidence="10 11">SA2-6</strain>
    </source>
</reference>
<evidence type="ECO:0000313" key="11">
    <source>
        <dbReference type="Proteomes" id="UP000034166"/>
    </source>
</evidence>
<dbReference type="PANTHER" id="PTHR43357">
    <property type="entry name" value="INNER MEMBRANE ABC TRANSPORTER PERMEASE PROTEIN YDCV"/>
    <property type="match status" value="1"/>
</dbReference>
<dbReference type="Pfam" id="PF00528">
    <property type="entry name" value="BPD_transp_1"/>
    <property type="match status" value="1"/>
</dbReference>
<feature type="domain" description="ABC transmembrane type-1" evidence="9">
    <location>
        <begin position="61"/>
        <end position="248"/>
    </location>
</feature>
<keyword evidence="7 8" id="KW-0472">Membrane</keyword>
<evidence type="ECO:0000256" key="2">
    <source>
        <dbReference type="ARBA" id="ARBA00022448"/>
    </source>
</evidence>
<feature type="transmembrane region" description="Helical" evidence="8">
    <location>
        <begin position="60"/>
        <end position="89"/>
    </location>
</feature>
<keyword evidence="3" id="KW-1003">Cell membrane</keyword>
<dbReference type="CDD" id="cd06261">
    <property type="entry name" value="TM_PBP2"/>
    <property type="match status" value="1"/>
</dbReference>
<dbReference type="PROSITE" id="PS50928">
    <property type="entry name" value="ABC_TM1"/>
    <property type="match status" value="1"/>
</dbReference>
<accession>A0A0M2T215</accession>
<dbReference type="Gene3D" id="1.10.3720.10">
    <property type="entry name" value="MetI-like"/>
    <property type="match status" value="1"/>
</dbReference>
<protein>
    <submittedName>
        <fullName evidence="10">ABC transporter permease</fullName>
    </submittedName>
</protein>
<proteinExistence type="inferred from homology"/>
<dbReference type="PATRIC" id="fig|1408103.3.peg.389"/>